<reference evidence="2 3" key="1">
    <citation type="submission" date="2020-07" db="EMBL/GenBank/DDBJ databases">
        <title>Draft whole-genome sequence of Heliobacterium chlorum DSM 3682, type strain.</title>
        <authorList>
            <person name="Kyndt J.A."/>
            <person name="Meyer T.E."/>
            <person name="Imhoff J.F."/>
        </authorList>
    </citation>
    <scope>NUCLEOTIDE SEQUENCE [LARGE SCALE GENOMIC DNA]</scope>
    <source>
        <strain evidence="2 3">DSM 3682</strain>
    </source>
</reference>
<dbReference type="EMBL" id="JACVHF010000003">
    <property type="protein sequence ID" value="MBC9783861.1"/>
    <property type="molecule type" value="Genomic_DNA"/>
</dbReference>
<comment type="caution">
    <text evidence="2">The sequence shown here is derived from an EMBL/GenBank/DDBJ whole genome shotgun (WGS) entry which is preliminary data.</text>
</comment>
<dbReference type="PROSITE" id="PS51257">
    <property type="entry name" value="PROKAR_LIPOPROTEIN"/>
    <property type="match status" value="1"/>
</dbReference>
<evidence type="ECO:0000313" key="3">
    <source>
        <dbReference type="Proteomes" id="UP000617402"/>
    </source>
</evidence>
<gene>
    <name evidence="2" type="ORF">H1S01_04975</name>
</gene>
<sequence length="312" mass="34268">MGRKTPITIIVLLGVIVIFLLAGCSRKAEPVSDPLYTRFPEKPVSLIMMEEVGSLSDLQVRVIQKYWKRYFNEQPLSIDYRTIANGEKGFHDITQAKADGYSIGLVSTAEIVLQGLKEKGYDDWVQLGQVAYYPLVLYVSQSSSNKTVDLFCTEAKKKNGKLTVGLLNTSDGCPLALSSLQQFLGIKVTPLLFASPEELNAALAEGTVEAALTNLLVALRDADKAHLVAIAAEQPVPLVKDVPTFKEQGVDFTAGIRKGLAVPKGTNMEIVKRLRDGIKKICMDIDYLKDMERIGQSPEFLFGEEVSAIDEP</sequence>
<name>A0ABR7T2T7_HELCL</name>
<dbReference type="InterPro" id="IPR005064">
    <property type="entry name" value="BUG"/>
</dbReference>
<keyword evidence="3" id="KW-1185">Reference proteome</keyword>
<comment type="similarity">
    <text evidence="1">Belongs to the UPF0065 (bug) family.</text>
</comment>
<dbReference type="PANTHER" id="PTHR42928">
    <property type="entry name" value="TRICARBOXYLATE-BINDING PROTEIN"/>
    <property type="match status" value="1"/>
</dbReference>
<proteinExistence type="inferred from homology"/>
<dbReference type="PANTHER" id="PTHR42928:SF5">
    <property type="entry name" value="BLR1237 PROTEIN"/>
    <property type="match status" value="1"/>
</dbReference>
<protein>
    <submittedName>
        <fullName evidence="2">Tripartite tricarboxylate transporter substrate binding protein</fullName>
    </submittedName>
</protein>
<dbReference type="Gene3D" id="3.40.190.10">
    <property type="entry name" value="Periplasmic binding protein-like II"/>
    <property type="match status" value="1"/>
</dbReference>
<dbReference type="SUPFAM" id="SSF53850">
    <property type="entry name" value="Periplasmic binding protein-like II"/>
    <property type="match status" value="1"/>
</dbReference>
<evidence type="ECO:0000313" key="2">
    <source>
        <dbReference type="EMBL" id="MBC9783861.1"/>
    </source>
</evidence>
<accession>A0ABR7T2T7</accession>
<dbReference type="Gene3D" id="3.40.190.150">
    <property type="entry name" value="Bordetella uptake gene, domain 1"/>
    <property type="match status" value="1"/>
</dbReference>
<dbReference type="Proteomes" id="UP000617402">
    <property type="component" value="Unassembled WGS sequence"/>
</dbReference>
<organism evidence="2 3">
    <name type="scientific">Heliobacterium chlorum</name>
    <dbReference type="NCBI Taxonomy" id="2698"/>
    <lineage>
        <taxon>Bacteria</taxon>
        <taxon>Bacillati</taxon>
        <taxon>Bacillota</taxon>
        <taxon>Clostridia</taxon>
        <taxon>Eubacteriales</taxon>
        <taxon>Heliobacteriaceae</taxon>
        <taxon>Heliobacterium</taxon>
    </lineage>
</organism>
<evidence type="ECO:0000256" key="1">
    <source>
        <dbReference type="ARBA" id="ARBA00006987"/>
    </source>
</evidence>
<dbReference type="RefSeq" id="WP_188039000.1">
    <property type="nucleotide sequence ID" value="NZ_JACVHF010000003.1"/>
</dbReference>
<dbReference type="InterPro" id="IPR042100">
    <property type="entry name" value="Bug_dom1"/>
</dbReference>
<dbReference type="Pfam" id="PF03401">
    <property type="entry name" value="TctC"/>
    <property type="match status" value="1"/>
</dbReference>